<organism evidence="2 3">
    <name type="scientific">Brevundimonas alba</name>
    <dbReference type="NCBI Taxonomy" id="74314"/>
    <lineage>
        <taxon>Bacteria</taxon>
        <taxon>Pseudomonadati</taxon>
        <taxon>Pseudomonadota</taxon>
        <taxon>Alphaproteobacteria</taxon>
        <taxon>Caulobacterales</taxon>
        <taxon>Caulobacteraceae</taxon>
        <taxon>Brevundimonas</taxon>
    </lineage>
</organism>
<dbReference type="Pfam" id="PF09365">
    <property type="entry name" value="DUF2461"/>
    <property type="match status" value="2"/>
</dbReference>
<dbReference type="Proteomes" id="UP000587415">
    <property type="component" value="Unassembled WGS sequence"/>
</dbReference>
<evidence type="ECO:0000256" key="1">
    <source>
        <dbReference type="SAM" id="MobiDB-lite"/>
    </source>
</evidence>
<dbReference type="NCBIfam" id="TIGR02453">
    <property type="entry name" value="TIGR02453 family protein"/>
    <property type="match status" value="1"/>
</dbReference>
<dbReference type="RefSeq" id="WP_168046011.1">
    <property type="nucleotide sequence ID" value="NZ_JAATJM010000001.1"/>
</dbReference>
<protein>
    <submittedName>
        <fullName evidence="2">Uncharacterized protein (DUF2461 family)</fullName>
    </submittedName>
</protein>
<comment type="caution">
    <text evidence="2">The sequence shown here is derived from an EMBL/GenBank/DDBJ whole genome shotgun (WGS) entry which is preliminary data.</text>
</comment>
<dbReference type="EMBL" id="JAATJM010000001">
    <property type="protein sequence ID" value="NJC41148.1"/>
    <property type="molecule type" value="Genomic_DNA"/>
</dbReference>
<keyword evidence="3" id="KW-1185">Reference proteome</keyword>
<dbReference type="PIRSF" id="PIRSF028451">
    <property type="entry name" value="UCP028451"/>
    <property type="match status" value="1"/>
</dbReference>
<dbReference type="AlphaFoldDB" id="A0A7X5YJK5"/>
<sequence>MTFPGFLPADLRFLSDLAAHNDRDWFTANRATYDDRLKPALAALITDTTAACAARGLALAGDPAKSQFRLHRDTRFSKDKSPYKTHVAAVLTRGGGKMSPGMAYIHIEPEGGSRVTEASFDYDSIDPLDPSTHPGARLSEAPSSSSGLTGGGEIPDLENAHGRGPFVSAGFYLYDRKNSERVRRAIAADPDAWLEVEAALASRGLRLAPGMAVKRMPKGYEAHAGGPLEPALKRLQWYARRPLTGAEIASPNLPDTLADFVADMRPLLHFGWAALD</sequence>
<dbReference type="InterPro" id="IPR015996">
    <property type="entry name" value="UCP028451"/>
</dbReference>
<proteinExistence type="predicted"/>
<dbReference type="InterPro" id="IPR012808">
    <property type="entry name" value="CHP02453"/>
</dbReference>
<name>A0A7X5YJK5_9CAUL</name>
<gene>
    <name evidence="2" type="ORF">GGQ87_001406</name>
</gene>
<accession>A0A7X5YJK5</accession>
<reference evidence="2 3" key="1">
    <citation type="submission" date="2020-03" db="EMBL/GenBank/DDBJ databases">
        <title>Genomic Encyclopedia of Type Strains, Phase IV (KMG-IV): sequencing the most valuable type-strain genomes for metagenomic binning, comparative biology and taxonomic classification.</title>
        <authorList>
            <person name="Goeker M."/>
        </authorList>
    </citation>
    <scope>NUCLEOTIDE SEQUENCE [LARGE SCALE GENOMIC DNA]</scope>
    <source>
        <strain evidence="2 3">DSM 4736</strain>
    </source>
</reference>
<dbReference type="PANTHER" id="PTHR36452">
    <property type="entry name" value="CHROMOSOME 12, WHOLE GENOME SHOTGUN SEQUENCE"/>
    <property type="match status" value="1"/>
</dbReference>
<feature type="region of interest" description="Disordered" evidence="1">
    <location>
        <begin position="121"/>
        <end position="161"/>
    </location>
</feature>
<evidence type="ECO:0000313" key="3">
    <source>
        <dbReference type="Proteomes" id="UP000587415"/>
    </source>
</evidence>
<evidence type="ECO:0000313" key="2">
    <source>
        <dbReference type="EMBL" id="NJC41148.1"/>
    </source>
</evidence>
<dbReference type="PANTHER" id="PTHR36452:SF1">
    <property type="entry name" value="DUF2461 DOMAIN-CONTAINING PROTEIN"/>
    <property type="match status" value="1"/>
</dbReference>